<keyword evidence="3 9" id="KW-0808">Transferase</keyword>
<feature type="domain" description="Cell envelope-related transcriptional attenuator" evidence="10">
    <location>
        <begin position="87"/>
        <end position="228"/>
    </location>
</feature>
<evidence type="ECO:0000256" key="8">
    <source>
        <dbReference type="ARBA" id="ARBA00023316"/>
    </source>
</evidence>
<dbReference type="GO" id="GO:0005886">
    <property type="term" value="C:plasma membrane"/>
    <property type="evidence" value="ECO:0007669"/>
    <property type="project" value="UniProtKB-SubCell"/>
</dbReference>
<evidence type="ECO:0000256" key="3">
    <source>
        <dbReference type="ARBA" id="ARBA00022679"/>
    </source>
</evidence>
<dbReference type="InterPro" id="IPR023734">
    <property type="entry name" value="TagU"/>
</dbReference>
<evidence type="ECO:0000256" key="2">
    <source>
        <dbReference type="ARBA" id="ARBA00022475"/>
    </source>
</evidence>
<name>A0A433HWK0_9BACI</name>
<dbReference type="RefSeq" id="WP_126862958.1">
    <property type="nucleotide sequence ID" value="NZ_JAUSTX010000003.1"/>
</dbReference>
<dbReference type="AlphaFoldDB" id="A0A433HWK0"/>
<dbReference type="Gene3D" id="3.40.630.190">
    <property type="entry name" value="LCP protein"/>
    <property type="match status" value="1"/>
</dbReference>
<proteinExistence type="inferred from homology"/>
<dbReference type="NCBIfam" id="NF006897">
    <property type="entry name" value="PRK09379.1"/>
    <property type="match status" value="1"/>
</dbReference>
<comment type="function">
    <text evidence="9">May catalyze the final step in cell wall teichoic acid biosynthesis, the transfer of the anionic cell wall polymers (APs) from their lipid-linked precursor to the cell wall peptidoglycan (PG).</text>
</comment>
<feature type="topological domain" description="Cytoplasmic" evidence="9">
    <location>
        <begin position="1"/>
        <end position="13"/>
    </location>
</feature>
<feature type="topological domain" description="Extracellular" evidence="9">
    <location>
        <begin position="35"/>
        <end position="312"/>
    </location>
</feature>
<keyword evidence="5 9" id="KW-0735">Signal-anchor</keyword>
<dbReference type="GO" id="GO:0070726">
    <property type="term" value="P:cell wall assembly"/>
    <property type="evidence" value="ECO:0007669"/>
    <property type="project" value="UniProtKB-UniRule"/>
</dbReference>
<evidence type="ECO:0000256" key="1">
    <source>
        <dbReference type="ARBA" id="ARBA00006068"/>
    </source>
</evidence>
<keyword evidence="4 9" id="KW-0812">Transmembrane</keyword>
<dbReference type="InterPro" id="IPR004474">
    <property type="entry name" value="LytR_CpsA_psr"/>
</dbReference>
<evidence type="ECO:0000256" key="6">
    <source>
        <dbReference type="ARBA" id="ARBA00022989"/>
    </source>
</evidence>
<dbReference type="EMBL" id="RYZZ01000001">
    <property type="protein sequence ID" value="RUQ32667.1"/>
    <property type="molecule type" value="Genomic_DNA"/>
</dbReference>
<comment type="similarity">
    <text evidence="1 9">Belongs to the LytR/CpsA/Psr (LCP) family.</text>
</comment>
<sequence>MPEKTRRRKKKKKWPKVVGIVILLLLIAGGTYLYSVYHSLTAAVETMHTPIDREKSDKRTEKIALSKKEPFSILMLGVDERKGDKGRSDTMIVLAVNPEKNSVKMLSIPRDTRTEIVGNDTEDKINHAYAFGGIEMSMDTVENFLDIPLDYYMQINMEGFKDIVDAVGGVTVNNDLDFTYEGDHFPKGDITLSGEKALKYSRMRYEDPRGDFGRQLRQRQIIQQVINEGASVSTLTNYGGIFDALSKNVKTNITFNEMVDIQQNYKSAANTVDQMTIKENGTKINGIYYGVVNEDEKQRVQNEMKTQLELNQ</sequence>
<dbReference type="PANTHER" id="PTHR33392:SF6">
    <property type="entry name" value="POLYISOPRENYL-TEICHOIC ACID--PEPTIDOGLYCAN TEICHOIC ACID TRANSFERASE TAGU"/>
    <property type="match status" value="1"/>
</dbReference>
<evidence type="ECO:0000259" key="10">
    <source>
        <dbReference type="Pfam" id="PF03816"/>
    </source>
</evidence>
<comment type="caution">
    <text evidence="11">The sequence shown here is derived from an EMBL/GenBank/DDBJ whole genome shotgun (WGS) entry which is preliminary data.</text>
</comment>
<reference evidence="11 12" key="1">
    <citation type="submission" date="2018-12" db="EMBL/GenBank/DDBJ databases">
        <title>Bacillus chawlae sp. nov., Bacillus glennii sp. nov., and Bacillus saganii sp. nov. Isolated from the Vehicle Assembly Building at Kennedy Space Center where the Viking Spacecraft were Assembled.</title>
        <authorList>
            <person name="Seuylemezian A."/>
            <person name="Vaishampayan P."/>
        </authorList>
    </citation>
    <scope>NUCLEOTIDE SEQUENCE [LARGE SCALE GENOMIC DNA]</scope>
    <source>
        <strain evidence="11 12">L5</strain>
    </source>
</reference>
<dbReference type="Proteomes" id="UP000267430">
    <property type="component" value="Unassembled WGS sequence"/>
</dbReference>
<accession>A0A433HWK0</accession>
<keyword evidence="8 9" id="KW-0961">Cell wall biogenesis/degradation</keyword>
<keyword evidence="7 9" id="KW-0472">Membrane</keyword>
<dbReference type="Pfam" id="PF03816">
    <property type="entry name" value="LytR_cpsA_psr"/>
    <property type="match status" value="1"/>
</dbReference>
<dbReference type="PANTHER" id="PTHR33392">
    <property type="entry name" value="POLYISOPRENYL-TEICHOIC ACID--PEPTIDOGLYCAN TEICHOIC ACID TRANSFERASE TAGU"/>
    <property type="match status" value="1"/>
</dbReference>
<dbReference type="OrthoDB" id="27330at2"/>
<evidence type="ECO:0000256" key="4">
    <source>
        <dbReference type="ARBA" id="ARBA00022692"/>
    </source>
</evidence>
<keyword evidence="6 9" id="KW-1133">Transmembrane helix</keyword>
<evidence type="ECO:0000313" key="12">
    <source>
        <dbReference type="Proteomes" id="UP000267430"/>
    </source>
</evidence>
<protein>
    <recommendedName>
        <fullName evidence="9">Polyisoprenyl-teichoic acid--peptidoglycan teichoic acid transferase TagU</fullName>
        <ecNumber evidence="9">2.7.8.-</ecNumber>
    </recommendedName>
</protein>
<evidence type="ECO:0000256" key="5">
    <source>
        <dbReference type="ARBA" id="ARBA00022968"/>
    </source>
</evidence>
<keyword evidence="12" id="KW-1185">Reference proteome</keyword>
<dbReference type="GO" id="GO:0016780">
    <property type="term" value="F:phosphotransferase activity, for other substituted phosphate groups"/>
    <property type="evidence" value="ECO:0007669"/>
    <property type="project" value="UniProtKB-UniRule"/>
</dbReference>
<dbReference type="NCBIfam" id="TIGR00350">
    <property type="entry name" value="lytR_cpsA_psr"/>
    <property type="match status" value="1"/>
</dbReference>
<dbReference type="HAMAP" id="MF_01140">
    <property type="entry name" value="TagU_transferase"/>
    <property type="match status" value="1"/>
</dbReference>
<gene>
    <name evidence="9" type="primary">tagU</name>
    <name evidence="11" type="ORF">ELQ35_00815</name>
</gene>
<organism evidence="11 12">
    <name type="scientific">Peribacillus cavernae</name>
    <dbReference type="NCBI Taxonomy" id="1674310"/>
    <lineage>
        <taxon>Bacteria</taxon>
        <taxon>Bacillati</taxon>
        <taxon>Bacillota</taxon>
        <taxon>Bacilli</taxon>
        <taxon>Bacillales</taxon>
        <taxon>Bacillaceae</taxon>
        <taxon>Peribacillus</taxon>
    </lineage>
</organism>
<comment type="pathway">
    <text evidence="9">Cell wall biogenesis.</text>
</comment>
<evidence type="ECO:0000313" key="11">
    <source>
        <dbReference type="EMBL" id="RUQ32667.1"/>
    </source>
</evidence>
<evidence type="ECO:0000256" key="7">
    <source>
        <dbReference type="ARBA" id="ARBA00023136"/>
    </source>
</evidence>
<dbReference type="InterPro" id="IPR050922">
    <property type="entry name" value="LytR/CpsA/Psr_CW_biosynth"/>
</dbReference>
<comment type="subcellular location">
    <subcellularLocation>
        <location evidence="9">Cell membrane</location>
        <topology evidence="9">Single-pass type II membrane protein</topology>
    </subcellularLocation>
</comment>
<evidence type="ECO:0000256" key="9">
    <source>
        <dbReference type="HAMAP-Rule" id="MF_01140"/>
    </source>
</evidence>
<keyword evidence="2 9" id="KW-1003">Cell membrane</keyword>
<dbReference type="EC" id="2.7.8.-" evidence="9"/>